<dbReference type="EMBL" id="LLXE01000463">
    <property type="protein sequence ID" value="KUM56593.1"/>
    <property type="molecule type" value="Genomic_DNA"/>
</dbReference>
<keyword evidence="2" id="KW-1185">Reference proteome</keyword>
<sequence>MLTFWRLGPAPALLRIESCVQWGPRLRRIHTPIFWTRSSMTPVKDFRIIKPEWHSRCWTSRRTSENKTMKRVVLTL</sequence>
<comment type="caution">
    <text evidence="1">The sequence shown here is derived from an EMBL/GenBank/DDBJ whole genome shotgun (WGS) entry which is preliminary data.</text>
</comment>
<evidence type="ECO:0000313" key="2">
    <source>
        <dbReference type="Proteomes" id="UP000055045"/>
    </source>
</evidence>
<gene>
    <name evidence="1" type="ORF">ACN42_g10621</name>
</gene>
<evidence type="ECO:0000313" key="1">
    <source>
        <dbReference type="EMBL" id="KUM56593.1"/>
    </source>
</evidence>
<name>A0A101M9S7_PENFR</name>
<dbReference type="AlphaFoldDB" id="A0A101M9S7"/>
<accession>A0A101M9S7</accession>
<protein>
    <submittedName>
        <fullName evidence="1">Uncharacterized protein</fullName>
    </submittedName>
</protein>
<proteinExistence type="predicted"/>
<organism evidence="1 2">
    <name type="scientific">Penicillium freii</name>
    <dbReference type="NCBI Taxonomy" id="48697"/>
    <lineage>
        <taxon>Eukaryota</taxon>
        <taxon>Fungi</taxon>
        <taxon>Dikarya</taxon>
        <taxon>Ascomycota</taxon>
        <taxon>Pezizomycotina</taxon>
        <taxon>Eurotiomycetes</taxon>
        <taxon>Eurotiomycetidae</taxon>
        <taxon>Eurotiales</taxon>
        <taxon>Aspergillaceae</taxon>
        <taxon>Penicillium</taxon>
    </lineage>
</organism>
<dbReference type="Proteomes" id="UP000055045">
    <property type="component" value="Unassembled WGS sequence"/>
</dbReference>
<reference evidence="1 2" key="1">
    <citation type="submission" date="2015-10" db="EMBL/GenBank/DDBJ databases">
        <title>Genome sequencing of Penicillium freii.</title>
        <authorList>
            <person name="Nguyen H.D."/>
            <person name="Visagie C.M."/>
            <person name="Seifert K.A."/>
        </authorList>
    </citation>
    <scope>NUCLEOTIDE SEQUENCE [LARGE SCALE GENOMIC DNA]</scope>
    <source>
        <strain evidence="1 2">DAOM 242723</strain>
    </source>
</reference>